<dbReference type="InterPro" id="IPR005828">
    <property type="entry name" value="MFS_sugar_transport-like"/>
</dbReference>
<feature type="transmembrane region" description="Helical" evidence="8">
    <location>
        <begin position="72"/>
        <end position="96"/>
    </location>
</feature>
<feature type="transmembrane region" description="Helical" evidence="8">
    <location>
        <begin position="410"/>
        <end position="427"/>
    </location>
</feature>
<dbReference type="EMBL" id="CP046322">
    <property type="protein sequence ID" value="QGS34767.1"/>
    <property type="molecule type" value="Genomic_DNA"/>
</dbReference>
<dbReference type="SUPFAM" id="SSF103473">
    <property type="entry name" value="MFS general substrate transporter"/>
    <property type="match status" value="1"/>
</dbReference>
<keyword evidence="3" id="KW-1003">Cell membrane</keyword>
<evidence type="ECO:0000256" key="3">
    <source>
        <dbReference type="ARBA" id="ARBA00022475"/>
    </source>
</evidence>
<dbReference type="PROSITE" id="PS00217">
    <property type="entry name" value="SUGAR_TRANSPORT_2"/>
    <property type="match status" value="1"/>
</dbReference>
<evidence type="ECO:0000256" key="2">
    <source>
        <dbReference type="ARBA" id="ARBA00022448"/>
    </source>
</evidence>
<comment type="subcellular location">
    <subcellularLocation>
        <location evidence="1">Cell membrane</location>
        <topology evidence="1">Multi-pass membrane protein</topology>
    </subcellularLocation>
</comment>
<dbReference type="PANTHER" id="PTHR43045">
    <property type="entry name" value="SHIKIMATE TRANSPORTER"/>
    <property type="match status" value="1"/>
</dbReference>
<dbReference type="PROSITE" id="PS50850">
    <property type="entry name" value="MFS"/>
    <property type="match status" value="1"/>
</dbReference>
<dbReference type="GO" id="GO:0022857">
    <property type="term" value="F:transmembrane transporter activity"/>
    <property type="evidence" value="ECO:0007669"/>
    <property type="project" value="InterPro"/>
</dbReference>
<evidence type="ECO:0000256" key="8">
    <source>
        <dbReference type="SAM" id="Phobius"/>
    </source>
</evidence>
<feature type="transmembrane region" description="Helical" evidence="8">
    <location>
        <begin position="280"/>
        <end position="302"/>
    </location>
</feature>
<keyword evidence="2" id="KW-0813">Transport</keyword>
<evidence type="ECO:0000256" key="1">
    <source>
        <dbReference type="ARBA" id="ARBA00004651"/>
    </source>
</evidence>
<evidence type="ECO:0000259" key="9">
    <source>
        <dbReference type="PROSITE" id="PS50850"/>
    </source>
</evidence>
<keyword evidence="6 8" id="KW-0472">Membrane</keyword>
<dbReference type="PANTHER" id="PTHR43045:SF2">
    <property type="entry name" value="INNER MEMBRANE METABOLITE TRANSPORT PROTEIN YHJE"/>
    <property type="match status" value="1"/>
</dbReference>
<dbReference type="GO" id="GO:0005886">
    <property type="term" value="C:plasma membrane"/>
    <property type="evidence" value="ECO:0007669"/>
    <property type="project" value="UniProtKB-SubCell"/>
</dbReference>
<evidence type="ECO:0000256" key="5">
    <source>
        <dbReference type="ARBA" id="ARBA00022989"/>
    </source>
</evidence>
<dbReference type="Proteomes" id="UP000426857">
    <property type="component" value="Chromosome"/>
</dbReference>
<keyword evidence="5 8" id="KW-1133">Transmembrane helix</keyword>
<dbReference type="InterPro" id="IPR020846">
    <property type="entry name" value="MFS_dom"/>
</dbReference>
<organism evidence="10 11">
    <name type="scientific">Corynebacterium xerosis</name>
    <dbReference type="NCBI Taxonomy" id="1725"/>
    <lineage>
        <taxon>Bacteria</taxon>
        <taxon>Bacillati</taxon>
        <taxon>Actinomycetota</taxon>
        <taxon>Actinomycetes</taxon>
        <taxon>Mycobacteriales</taxon>
        <taxon>Corynebacteriaceae</taxon>
        <taxon>Corynebacterium</taxon>
    </lineage>
</organism>
<feature type="transmembrane region" description="Helical" evidence="8">
    <location>
        <begin position="370"/>
        <end position="389"/>
    </location>
</feature>
<proteinExistence type="predicted"/>
<reference evidence="10 11" key="1">
    <citation type="submission" date="2019-11" db="EMBL/GenBank/DDBJ databases">
        <title>FDA dAtabase for Regulatory Grade micrObial Sequences (FDA-ARGOS): Supporting development and validation of Infectious Disease Dx tests.</title>
        <authorList>
            <person name="Kerrigan L."/>
            <person name="Long C."/>
            <person name="Tallon L."/>
            <person name="Sadzewicz L."/>
            <person name="Vavikolanu K."/>
            <person name="Mehta A."/>
            <person name="Aluvathingal J."/>
            <person name="Nadendla S."/>
            <person name="Yan Y."/>
            <person name="Sichtig H."/>
        </authorList>
    </citation>
    <scope>NUCLEOTIDE SEQUENCE [LARGE SCALE GENOMIC DNA]</scope>
    <source>
        <strain evidence="10 11">FDAARGOS_674</strain>
    </source>
</reference>
<dbReference type="RefSeq" id="WP_155869054.1">
    <property type="nucleotide sequence ID" value="NZ_CP046322.1"/>
</dbReference>
<feature type="transmembrane region" description="Helical" evidence="8">
    <location>
        <begin position="47"/>
        <end position="66"/>
    </location>
</feature>
<dbReference type="Gene3D" id="1.20.1250.20">
    <property type="entry name" value="MFS general substrate transporter like domains"/>
    <property type="match status" value="2"/>
</dbReference>
<evidence type="ECO:0000313" key="11">
    <source>
        <dbReference type="Proteomes" id="UP000426857"/>
    </source>
</evidence>
<dbReference type="AlphaFoldDB" id="A0A6B8TD08"/>
<dbReference type="CDD" id="cd17369">
    <property type="entry name" value="MFS_ShiA_like"/>
    <property type="match status" value="1"/>
</dbReference>
<feature type="region of interest" description="Disordered" evidence="7">
    <location>
        <begin position="1"/>
        <end position="26"/>
    </location>
</feature>
<feature type="transmembrane region" description="Helical" evidence="8">
    <location>
        <begin position="314"/>
        <end position="335"/>
    </location>
</feature>
<feature type="domain" description="Major facilitator superfamily (MFS) profile" evidence="9">
    <location>
        <begin position="35"/>
        <end position="462"/>
    </location>
</feature>
<name>A0A6B8TD08_9CORY</name>
<feature type="transmembrane region" description="Helical" evidence="8">
    <location>
        <begin position="221"/>
        <end position="242"/>
    </location>
</feature>
<keyword evidence="4 8" id="KW-0812">Transmembrane</keyword>
<dbReference type="Pfam" id="PF00083">
    <property type="entry name" value="Sugar_tr"/>
    <property type="match status" value="1"/>
</dbReference>
<gene>
    <name evidence="10" type="ORF">FOB82_07195</name>
</gene>
<evidence type="ECO:0000256" key="6">
    <source>
        <dbReference type="ARBA" id="ARBA00023136"/>
    </source>
</evidence>
<accession>A0A6B8TD08</accession>
<feature type="transmembrane region" description="Helical" evidence="8">
    <location>
        <begin position="133"/>
        <end position="155"/>
    </location>
</feature>
<evidence type="ECO:0000256" key="7">
    <source>
        <dbReference type="SAM" id="MobiDB-lite"/>
    </source>
</evidence>
<dbReference type="KEGG" id="cxe:FOB82_07195"/>
<sequence length="481" mass="51553">MTNSLTADNVSAAGTGPAGQGSAEDLKKGPSLRRVATASLVGTTIEFYDFFIYGTAAALVFPTVFFPKMTPMLSTVASFATFGVAFLARPLGSVVFGHFGDILGRKRTLVWTLLMMGIATLFIGLLPGYETGVFGFFESGIGVWGPVLLVIMRFLQGMAVGGEWAGATLLTAEYAPPGKRGAYAMFPRLGAAIAFFLSSGTFVVVFLAIGETSNAFLEWAWRIPFLLSILMVFVGLYVRLAIQETPSFKKEQERRAEDKANGVRRTLPFMDTIRYQWREAMTGGIALASLFSLFYMGTSYLTSYGTSKLGLERIQILAVGMGAAILFGSAIAASAAISDRIGRTKDILTSTVLAVLWTPALFWVLDFGTIWHFALGLTVTMVIFGISYGPAGAMLPEMFRVDLRYTGAGLAYNIAAILGGAIPPLIAAPLADAYGGFAVGLFLAAISLTSCIAVTRIRSNHEDDIDEHNQLVRESDALAKP</sequence>
<feature type="transmembrane region" description="Helical" evidence="8">
    <location>
        <begin position="189"/>
        <end position="209"/>
    </location>
</feature>
<evidence type="ECO:0000313" key="10">
    <source>
        <dbReference type="EMBL" id="QGS34767.1"/>
    </source>
</evidence>
<feature type="transmembrane region" description="Helical" evidence="8">
    <location>
        <begin position="347"/>
        <end position="364"/>
    </location>
</feature>
<protein>
    <submittedName>
        <fullName evidence="10">MFS transporter</fullName>
    </submittedName>
</protein>
<evidence type="ECO:0000256" key="4">
    <source>
        <dbReference type="ARBA" id="ARBA00022692"/>
    </source>
</evidence>
<dbReference type="InterPro" id="IPR005829">
    <property type="entry name" value="Sugar_transporter_CS"/>
</dbReference>
<feature type="transmembrane region" description="Helical" evidence="8">
    <location>
        <begin position="108"/>
        <end position="127"/>
    </location>
</feature>
<feature type="transmembrane region" description="Helical" evidence="8">
    <location>
        <begin position="433"/>
        <end position="454"/>
    </location>
</feature>
<dbReference type="InterPro" id="IPR036259">
    <property type="entry name" value="MFS_trans_sf"/>
</dbReference>